<feature type="non-terminal residue" evidence="1">
    <location>
        <position position="125"/>
    </location>
</feature>
<dbReference type="Proteomes" id="UP001233999">
    <property type="component" value="Unassembled WGS sequence"/>
</dbReference>
<proteinExistence type="predicted"/>
<gene>
    <name evidence="1" type="ORF">L9F63_017192</name>
</gene>
<evidence type="ECO:0000313" key="2">
    <source>
        <dbReference type="Proteomes" id="UP001233999"/>
    </source>
</evidence>
<dbReference type="EMBL" id="JASPKZ010004927">
    <property type="protein sequence ID" value="KAJ9589607.1"/>
    <property type="molecule type" value="Genomic_DNA"/>
</dbReference>
<comment type="caution">
    <text evidence="1">The sequence shown here is derived from an EMBL/GenBank/DDBJ whole genome shotgun (WGS) entry which is preliminary data.</text>
</comment>
<sequence>RRNPFNVSIPESLNENIPFKEISLRRRGRNSLPTSLPVTVHFMIFIRTYQLITFLQVTQILKNMMQTLEISFFFFFSNWLCSKEGVERSIFSKKLNLSVNNLILEIIFLRYCNTAEKSYHLSLSS</sequence>
<name>A0AAD8A0K3_DIPPU</name>
<reference evidence="1" key="1">
    <citation type="journal article" date="2023" name="IScience">
        <title>Live-bearing cockroach genome reveals convergent evolutionary mechanisms linked to viviparity in insects and beyond.</title>
        <authorList>
            <person name="Fouks B."/>
            <person name="Harrison M.C."/>
            <person name="Mikhailova A.A."/>
            <person name="Marchal E."/>
            <person name="English S."/>
            <person name="Carruthers M."/>
            <person name="Jennings E.C."/>
            <person name="Chiamaka E.L."/>
            <person name="Frigard R.A."/>
            <person name="Pippel M."/>
            <person name="Attardo G.M."/>
            <person name="Benoit J.B."/>
            <person name="Bornberg-Bauer E."/>
            <person name="Tobe S.S."/>
        </authorList>
    </citation>
    <scope>NUCLEOTIDE SEQUENCE</scope>
    <source>
        <strain evidence="1">Stay&amp;Tobe</strain>
    </source>
</reference>
<reference evidence="1" key="2">
    <citation type="submission" date="2023-05" db="EMBL/GenBank/DDBJ databases">
        <authorList>
            <person name="Fouks B."/>
        </authorList>
    </citation>
    <scope>NUCLEOTIDE SEQUENCE</scope>
    <source>
        <strain evidence="1">Stay&amp;Tobe</strain>
        <tissue evidence="1">Testes</tissue>
    </source>
</reference>
<keyword evidence="2" id="KW-1185">Reference proteome</keyword>
<accession>A0AAD8A0K3</accession>
<feature type="non-terminal residue" evidence="1">
    <location>
        <position position="1"/>
    </location>
</feature>
<evidence type="ECO:0000313" key="1">
    <source>
        <dbReference type="EMBL" id="KAJ9589607.1"/>
    </source>
</evidence>
<organism evidence="1 2">
    <name type="scientific">Diploptera punctata</name>
    <name type="common">Pacific beetle cockroach</name>
    <dbReference type="NCBI Taxonomy" id="6984"/>
    <lineage>
        <taxon>Eukaryota</taxon>
        <taxon>Metazoa</taxon>
        <taxon>Ecdysozoa</taxon>
        <taxon>Arthropoda</taxon>
        <taxon>Hexapoda</taxon>
        <taxon>Insecta</taxon>
        <taxon>Pterygota</taxon>
        <taxon>Neoptera</taxon>
        <taxon>Polyneoptera</taxon>
        <taxon>Dictyoptera</taxon>
        <taxon>Blattodea</taxon>
        <taxon>Blaberoidea</taxon>
        <taxon>Blaberidae</taxon>
        <taxon>Diplopterinae</taxon>
        <taxon>Diploptera</taxon>
    </lineage>
</organism>
<protein>
    <submittedName>
        <fullName evidence="1">Uncharacterized protein</fullName>
    </submittedName>
</protein>
<dbReference type="AlphaFoldDB" id="A0AAD8A0K3"/>